<dbReference type="GO" id="GO:0005737">
    <property type="term" value="C:cytoplasm"/>
    <property type="evidence" value="ECO:0007669"/>
    <property type="project" value="TreeGrafter"/>
</dbReference>
<feature type="binding site" evidence="11">
    <location>
        <begin position="178"/>
        <end position="180"/>
    </location>
    <ligand>
        <name>beta-D-galactose</name>
        <dbReference type="ChEBI" id="CHEBI:27667"/>
    </ligand>
</feature>
<evidence type="ECO:0000256" key="10">
    <source>
        <dbReference type="PIRSR" id="PIRSR005096-2"/>
    </source>
</evidence>
<dbReference type="PANTHER" id="PTHR10091:SF0">
    <property type="entry name" value="GALACTOSE MUTAROTASE"/>
    <property type="match status" value="1"/>
</dbReference>
<feature type="active site" description="Proton donor" evidence="9">
    <location>
        <position position="178"/>
    </location>
</feature>
<feature type="binding site" evidence="10">
    <location>
        <position position="249"/>
    </location>
    <ligand>
        <name>beta-D-galactose</name>
        <dbReference type="ChEBI" id="CHEBI:27667"/>
    </ligand>
</feature>
<comment type="similarity">
    <text evidence="3 8">Belongs to the aldose epimerase family.</text>
</comment>
<dbReference type="EMBL" id="JAQIFT010000004">
    <property type="protein sequence ID" value="MDA3729976.1"/>
    <property type="molecule type" value="Genomic_DNA"/>
</dbReference>
<dbReference type="GO" id="GO:0004034">
    <property type="term" value="F:aldose 1-epimerase activity"/>
    <property type="evidence" value="ECO:0007669"/>
    <property type="project" value="UniProtKB-EC"/>
</dbReference>
<evidence type="ECO:0000256" key="2">
    <source>
        <dbReference type="ARBA" id="ARBA00005028"/>
    </source>
</evidence>
<keyword evidence="6 8" id="KW-0413">Isomerase</keyword>
<evidence type="ECO:0000313" key="12">
    <source>
        <dbReference type="EMBL" id="MDA3729976.1"/>
    </source>
</evidence>
<comment type="pathway">
    <text evidence="2 8">Carbohydrate metabolism; hexose metabolism.</text>
</comment>
<evidence type="ECO:0000256" key="8">
    <source>
        <dbReference type="PIRNR" id="PIRNR005096"/>
    </source>
</evidence>
<protein>
    <recommendedName>
        <fullName evidence="5 8">Aldose 1-epimerase</fullName>
        <ecNumber evidence="4 8">5.1.3.3</ecNumber>
    </recommendedName>
</protein>
<feature type="active site" description="Proton acceptor" evidence="9">
    <location>
        <position position="310"/>
    </location>
</feature>
<dbReference type="EC" id="5.1.3.3" evidence="4 8"/>
<organism evidence="12 13">
    <name type="scientific">Holtiella tumoricola</name>
    <dbReference type="NCBI Taxonomy" id="3018743"/>
    <lineage>
        <taxon>Bacteria</taxon>
        <taxon>Bacillati</taxon>
        <taxon>Bacillota</taxon>
        <taxon>Clostridia</taxon>
        <taxon>Lachnospirales</taxon>
        <taxon>Cellulosilyticaceae</taxon>
        <taxon>Holtiella</taxon>
    </lineage>
</organism>
<reference evidence="12" key="1">
    <citation type="journal article" date="2023" name="Int. J. Syst. Evol. Microbiol.">
        <title>&lt;i&gt;Holtiella tumoricola&lt;/i&gt; gen. nov. sp. nov., isolated from a human clinical sample.</title>
        <authorList>
            <person name="Allen-Vercoe E."/>
            <person name="Daigneault M.C."/>
            <person name="Vancuren S.J."/>
            <person name="Cochrane K."/>
            <person name="O'Neal L.L."/>
            <person name="Sankaranarayanan K."/>
            <person name="Lawson P.A."/>
        </authorList>
    </citation>
    <scope>NUCLEOTIDE SEQUENCE</scope>
    <source>
        <strain evidence="12">CC70A</strain>
    </source>
</reference>
<name>A0AA42IYQ4_9FIRM</name>
<evidence type="ECO:0000256" key="1">
    <source>
        <dbReference type="ARBA" id="ARBA00001614"/>
    </source>
</evidence>
<dbReference type="SUPFAM" id="SSF74650">
    <property type="entry name" value="Galactose mutarotase-like"/>
    <property type="match status" value="1"/>
</dbReference>
<dbReference type="GO" id="GO:0033499">
    <property type="term" value="P:galactose catabolic process via UDP-galactose, Leloir pathway"/>
    <property type="evidence" value="ECO:0007669"/>
    <property type="project" value="TreeGrafter"/>
</dbReference>
<dbReference type="RefSeq" id="WP_053985966.1">
    <property type="nucleotide sequence ID" value="NZ_JAQIFT010000004.1"/>
</dbReference>
<dbReference type="InterPro" id="IPR018052">
    <property type="entry name" value="Ald1_epimerase_CS"/>
</dbReference>
<evidence type="ECO:0000256" key="7">
    <source>
        <dbReference type="ARBA" id="ARBA00023277"/>
    </source>
</evidence>
<dbReference type="PROSITE" id="PS00545">
    <property type="entry name" value="ALDOSE_1_EPIMERASE"/>
    <property type="match status" value="1"/>
</dbReference>
<evidence type="ECO:0000256" key="9">
    <source>
        <dbReference type="PIRSR" id="PIRSR005096-1"/>
    </source>
</evidence>
<accession>A0AA42IYQ4</accession>
<dbReference type="CDD" id="cd09019">
    <property type="entry name" value="galactose_mutarotase_like"/>
    <property type="match status" value="1"/>
</dbReference>
<dbReference type="PIRSF" id="PIRSF005096">
    <property type="entry name" value="GALM"/>
    <property type="match status" value="1"/>
</dbReference>
<dbReference type="PANTHER" id="PTHR10091">
    <property type="entry name" value="ALDOSE-1-EPIMERASE"/>
    <property type="match status" value="1"/>
</dbReference>
<comment type="catalytic activity">
    <reaction evidence="1 8">
        <text>alpha-D-glucose = beta-D-glucose</text>
        <dbReference type="Rhea" id="RHEA:10264"/>
        <dbReference type="ChEBI" id="CHEBI:15903"/>
        <dbReference type="ChEBI" id="CHEBI:17925"/>
        <dbReference type="EC" id="5.1.3.3"/>
    </reaction>
</comment>
<dbReference type="Pfam" id="PF01263">
    <property type="entry name" value="Aldose_epim"/>
    <property type="match status" value="1"/>
</dbReference>
<dbReference type="GO" id="GO:0030246">
    <property type="term" value="F:carbohydrate binding"/>
    <property type="evidence" value="ECO:0007669"/>
    <property type="project" value="InterPro"/>
</dbReference>
<keyword evidence="13" id="KW-1185">Reference proteome</keyword>
<dbReference type="InterPro" id="IPR015443">
    <property type="entry name" value="Aldose_1-epimerase"/>
</dbReference>
<proteinExistence type="inferred from homology"/>
<dbReference type="NCBIfam" id="NF008277">
    <property type="entry name" value="PRK11055.1"/>
    <property type="match status" value="1"/>
</dbReference>
<dbReference type="InterPro" id="IPR011013">
    <property type="entry name" value="Gal_mutarotase_sf_dom"/>
</dbReference>
<evidence type="ECO:0000256" key="5">
    <source>
        <dbReference type="ARBA" id="ARBA00014165"/>
    </source>
</evidence>
<dbReference type="GO" id="GO:0006006">
    <property type="term" value="P:glucose metabolic process"/>
    <property type="evidence" value="ECO:0007669"/>
    <property type="project" value="TreeGrafter"/>
</dbReference>
<evidence type="ECO:0000256" key="3">
    <source>
        <dbReference type="ARBA" id="ARBA00006206"/>
    </source>
</evidence>
<sequence>MKINVETIKLGTLSVQKINLTNDLGMELECLNFGGAITKLTAPDRNGVFENIILAYKSLEDYLENPSFFGTVIGRTAGRIHKGQVTIDGQVYPLTPTQGIHTLHGGKEGFHKKLWDIETFEAENKVGVHFSYTSADMEEGYPGNLNVKFTYTLTNENALEISYCATTDKDTVVNLTNHSYFNLSGYMKQNIAPQILQVSSNQVLELDNDNIPTGTVLDVKEHTTFDFNAPRAIGVHIEDPFMNPQRGYDHPWLLTPNTSACASLYDEVSGRQMIVSTTEPALVLYTMNFADPYMLDNDTLASPRRAICFETQKPPIGHNESFKEYSLLKVGEVLHSTTEYKFTVR</sequence>
<dbReference type="AlphaFoldDB" id="A0AA42IYQ4"/>
<comment type="caution">
    <text evidence="12">The sequence shown here is derived from an EMBL/GenBank/DDBJ whole genome shotgun (WGS) entry which is preliminary data.</text>
</comment>
<evidence type="ECO:0000256" key="11">
    <source>
        <dbReference type="PIRSR" id="PIRSR005096-3"/>
    </source>
</evidence>
<keyword evidence="7 8" id="KW-0119">Carbohydrate metabolism</keyword>
<evidence type="ECO:0000256" key="4">
    <source>
        <dbReference type="ARBA" id="ARBA00013185"/>
    </source>
</evidence>
<dbReference type="Gene3D" id="2.70.98.10">
    <property type="match status" value="1"/>
</dbReference>
<dbReference type="InterPro" id="IPR014718">
    <property type="entry name" value="GH-type_carb-bd"/>
</dbReference>
<evidence type="ECO:0000313" key="13">
    <source>
        <dbReference type="Proteomes" id="UP001169242"/>
    </source>
</evidence>
<dbReference type="InterPro" id="IPR047215">
    <property type="entry name" value="Galactose_mutarotase-like"/>
</dbReference>
<dbReference type="InterPro" id="IPR008183">
    <property type="entry name" value="Aldose_1/G6P_1-epimerase"/>
</dbReference>
<dbReference type="Proteomes" id="UP001169242">
    <property type="component" value="Unassembled WGS sequence"/>
</dbReference>
<evidence type="ECO:0000256" key="6">
    <source>
        <dbReference type="ARBA" id="ARBA00023235"/>
    </source>
</evidence>
<gene>
    <name evidence="12" type="ORF">PBV87_00415</name>
</gene>